<dbReference type="EMBL" id="AP015042">
    <property type="protein sequence ID" value="BAT97030.1"/>
    <property type="molecule type" value="Genomic_DNA"/>
</dbReference>
<protein>
    <submittedName>
        <fullName evidence="2">Uncharacterized protein</fullName>
    </submittedName>
</protein>
<dbReference type="AlphaFoldDB" id="A0A0S3SVZ7"/>
<organism evidence="2 3">
    <name type="scientific">Vigna angularis var. angularis</name>
    <dbReference type="NCBI Taxonomy" id="157739"/>
    <lineage>
        <taxon>Eukaryota</taxon>
        <taxon>Viridiplantae</taxon>
        <taxon>Streptophyta</taxon>
        <taxon>Embryophyta</taxon>
        <taxon>Tracheophyta</taxon>
        <taxon>Spermatophyta</taxon>
        <taxon>Magnoliopsida</taxon>
        <taxon>eudicotyledons</taxon>
        <taxon>Gunneridae</taxon>
        <taxon>Pentapetalae</taxon>
        <taxon>rosids</taxon>
        <taxon>fabids</taxon>
        <taxon>Fabales</taxon>
        <taxon>Fabaceae</taxon>
        <taxon>Papilionoideae</taxon>
        <taxon>50 kb inversion clade</taxon>
        <taxon>NPAAA clade</taxon>
        <taxon>indigoferoid/millettioid clade</taxon>
        <taxon>Phaseoleae</taxon>
        <taxon>Vigna</taxon>
    </lineage>
</organism>
<keyword evidence="3" id="KW-1185">Reference proteome</keyword>
<proteinExistence type="predicted"/>
<dbReference type="Proteomes" id="UP000291084">
    <property type="component" value="Chromosome 9"/>
</dbReference>
<reference evidence="2 3" key="1">
    <citation type="journal article" date="2015" name="Sci. Rep.">
        <title>The power of single molecule real-time sequencing technology in the de novo assembly of a eukaryotic genome.</title>
        <authorList>
            <person name="Sakai H."/>
            <person name="Naito K."/>
            <person name="Ogiso-Tanaka E."/>
            <person name="Takahashi Y."/>
            <person name="Iseki K."/>
            <person name="Muto C."/>
            <person name="Satou K."/>
            <person name="Teruya K."/>
            <person name="Shiroma A."/>
            <person name="Shimoji M."/>
            <person name="Hirano T."/>
            <person name="Itoh T."/>
            <person name="Kaga A."/>
            <person name="Tomooka N."/>
        </authorList>
    </citation>
    <scope>NUCLEOTIDE SEQUENCE [LARGE SCALE GENOMIC DNA]</scope>
    <source>
        <strain evidence="3">cv. Shumari</strain>
    </source>
</reference>
<evidence type="ECO:0000313" key="2">
    <source>
        <dbReference type="EMBL" id="BAT97030.1"/>
    </source>
</evidence>
<accession>A0A0S3SVZ7</accession>
<gene>
    <name evidence="2" type="primary">Vigan.09G037300</name>
    <name evidence="2" type="ORF">VIGAN_09037300</name>
</gene>
<keyword evidence="1" id="KW-0472">Membrane</keyword>
<sequence length="205" mass="23786">MIQQMVLSTLSTLGIQSKSSSVSQPWFLYFGTSNYMSDSSENLHNLHQKIQIVDDNTLFITSIYDLNPDFRNVLVSPGLASNLLSFGQLMDNNCDVKFSRFGCLMQERVSEKVIMKGSKVLFPLKFIYNNLSFVCNNVINLYEVWHRNLVVIQILLFCLTYLKLVCWEVKMFFLVHLLLVLFANWLKVQCFLFQLVLSVFRLALK</sequence>
<feature type="transmembrane region" description="Helical" evidence="1">
    <location>
        <begin position="144"/>
        <end position="162"/>
    </location>
</feature>
<evidence type="ECO:0000256" key="1">
    <source>
        <dbReference type="SAM" id="Phobius"/>
    </source>
</evidence>
<evidence type="ECO:0000313" key="3">
    <source>
        <dbReference type="Proteomes" id="UP000291084"/>
    </source>
</evidence>
<feature type="transmembrane region" description="Helical" evidence="1">
    <location>
        <begin position="174"/>
        <end position="200"/>
    </location>
</feature>
<name>A0A0S3SVZ7_PHAAN</name>
<keyword evidence="1" id="KW-0812">Transmembrane</keyword>
<keyword evidence="1" id="KW-1133">Transmembrane helix</keyword>